<dbReference type="InterPro" id="IPR018201">
    <property type="entry name" value="Ketoacyl_synth_AS"/>
</dbReference>
<dbReference type="PANTHER" id="PTHR11712">
    <property type="entry name" value="POLYKETIDE SYNTHASE-RELATED"/>
    <property type="match status" value="1"/>
</dbReference>
<keyword evidence="6" id="KW-1185">Reference proteome</keyword>
<proteinExistence type="inferred from homology"/>
<dbReference type="PROSITE" id="PS52004">
    <property type="entry name" value="KS3_2"/>
    <property type="match status" value="1"/>
</dbReference>
<evidence type="ECO:0000313" key="5">
    <source>
        <dbReference type="EMBL" id="BCL61651.1"/>
    </source>
</evidence>
<keyword evidence="2 3" id="KW-0808">Transferase</keyword>
<dbReference type="InterPro" id="IPR020841">
    <property type="entry name" value="PKS_Beta-ketoAc_synthase_dom"/>
</dbReference>
<sequence>MTTARHPENKEIKGIGCLCALGGDLPTCMKNLYSGKRKNGLPTGFTTDRPDTYPVFETDNNHIRYGPDSTELSRTARLALSAAEEAIRDSGFSRDELSSMRVGVAVGTTVGSTLNNENFYRRFCNGEHPELLEINRFLNSNPAEAISREFELNGPVQTVVNACSSGADAIGIGMSWLDAGLCDLVIAGGADELSRISYLGFISLMISDPEPCRPFDRTRQGLNLGEGAAMLLLSKKQPKNQSGRYCELAGYASACDAYHLTAPHPQGNGLKKALNSILQKTGDPLENIAFVNAHGTGTQDNDKVEMQVLSELLPGIPYFSIKGGTGHTLGAAGAIEAAVTAACLVRGQIPGSIGFSVAEKDTHPPLENNAEITRRFAISQSLAFGGNNAVLLFKR</sequence>
<dbReference type="Pfam" id="PF02801">
    <property type="entry name" value="Ketoacyl-synt_C"/>
    <property type="match status" value="1"/>
</dbReference>
<dbReference type="GO" id="GO:0004315">
    <property type="term" value="F:3-oxoacyl-[acyl-carrier-protein] synthase activity"/>
    <property type="evidence" value="ECO:0007669"/>
    <property type="project" value="InterPro"/>
</dbReference>
<feature type="domain" description="Ketosynthase family 3 (KS3)" evidence="4">
    <location>
        <begin position="1"/>
        <end position="395"/>
    </location>
</feature>
<name>A0A8D5FJC3_9BACT</name>
<reference evidence="5" key="1">
    <citation type="submission" date="2020-09" db="EMBL/GenBank/DDBJ databases">
        <title>Desulfogranum mesoprofundum gen. nov., sp. nov., a novel mesophilic, sulfate-reducing chemolithoautotroph isolated from a deep-sea hydrothermal vent chimney in the Suiyo Seamount.</title>
        <authorList>
            <person name="Hashimoto Y."/>
            <person name="Nakagawa S."/>
        </authorList>
    </citation>
    <scope>NUCLEOTIDE SEQUENCE</scope>
    <source>
        <strain evidence="5">KT2</strain>
    </source>
</reference>
<evidence type="ECO:0000256" key="1">
    <source>
        <dbReference type="ARBA" id="ARBA00008467"/>
    </source>
</evidence>
<dbReference type="PROSITE" id="PS00606">
    <property type="entry name" value="KS3_1"/>
    <property type="match status" value="1"/>
</dbReference>
<evidence type="ECO:0000259" key="4">
    <source>
        <dbReference type="PROSITE" id="PS52004"/>
    </source>
</evidence>
<accession>A0A8D5FJC3</accession>
<dbReference type="GO" id="GO:0006633">
    <property type="term" value="P:fatty acid biosynthetic process"/>
    <property type="evidence" value="ECO:0007669"/>
    <property type="project" value="InterPro"/>
</dbReference>
<dbReference type="InterPro" id="IPR014030">
    <property type="entry name" value="Ketoacyl_synth_N"/>
</dbReference>
<protein>
    <submittedName>
        <fullName evidence="5">Beta-ketoacyl synthase</fullName>
    </submittedName>
</protein>
<dbReference type="InterPro" id="IPR014031">
    <property type="entry name" value="Ketoacyl_synth_C"/>
</dbReference>
<evidence type="ECO:0000256" key="2">
    <source>
        <dbReference type="ARBA" id="ARBA00022679"/>
    </source>
</evidence>
<dbReference type="SMART" id="SM00825">
    <property type="entry name" value="PKS_KS"/>
    <property type="match status" value="1"/>
</dbReference>
<evidence type="ECO:0000256" key="3">
    <source>
        <dbReference type="RuleBase" id="RU003694"/>
    </source>
</evidence>
<dbReference type="EMBL" id="AP024086">
    <property type="protein sequence ID" value="BCL61651.1"/>
    <property type="molecule type" value="Genomic_DNA"/>
</dbReference>
<comment type="similarity">
    <text evidence="1 3">Belongs to the thiolase-like superfamily. Beta-ketoacyl-ACP synthases family.</text>
</comment>
<dbReference type="Proteomes" id="UP000826725">
    <property type="component" value="Chromosome"/>
</dbReference>
<organism evidence="5 6">
    <name type="scientific">Desulfomarina profundi</name>
    <dbReference type="NCBI Taxonomy" id="2772557"/>
    <lineage>
        <taxon>Bacteria</taxon>
        <taxon>Pseudomonadati</taxon>
        <taxon>Thermodesulfobacteriota</taxon>
        <taxon>Desulfobulbia</taxon>
        <taxon>Desulfobulbales</taxon>
        <taxon>Desulfobulbaceae</taxon>
        <taxon>Desulfomarina</taxon>
    </lineage>
</organism>
<dbReference type="AlphaFoldDB" id="A0A8D5FJC3"/>
<gene>
    <name evidence="5" type="primary">fabF-1</name>
    <name evidence="5" type="ORF">DGMP_23440</name>
</gene>
<evidence type="ECO:0000313" key="6">
    <source>
        <dbReference type="Proteomes" id="UP000826725"/>
    </source>
</evidence>
<dbReference type="RefSeq" id="WP_228854078.1">
    <property type="nucleotide sequence ID" value="NZ_AP024086.1"/>
</dbReference>
<dbReference type="Pfam" id="PF00109">
    <property type="entry name" value="ketoacyl-synt"/>
    <property type="match status" value="1"/>
</dbReference>
<dbReference type="PANTHER" id="PTHR11712:SF336">
    <property type="entry name" value="3-OXOACYL-[ACYL-CARRIER-PROTEIN] SYNTHASE, MITOCHONDRIAL"/>
    <property type="match status" value="1"/>
</dbReference>
<dbReference type="KEGG" id="dbk:DGMP_23440"/>
<dbReference type="InterPro" id="IPR000794">
    <property type="entry name" value="Beta-ketoacyl_synthase"/>
</dbReference>
<dbReference type="CDD" id="cd00834">
    <property type="entry name" value="KAS_I_II"/>
    <property type="match status" value="1"/>
</dbReference>